<dbReference type="InterPro" id="IPR036188">
    <property type="entry name" value="FAD/NAD-bd_sf"/>
</dbReference>
<evidence type="ECO:0000259" key="4">
    <source>
        <dbReference type="Pfam" id="PF01494"/>
    </source>
</evidence>
<dbReference type="Gene3D" id="3.50.50.60">
    <property type="entry name" value="FAD/NAD(P)-binding domain"/>
    <property type="match status" value="2"/>
</dbReference>
<reference evidence="5" key="2">
    <citation type="submission" date="2020-09" db="EMBL/GenBank/DDBJ databases">
        <authorList>
            <person name="Sun Q."/>
            <person name="Ohkuma M."/>
        </authorList>
    </citation>
    <scope>NUCLEOTIDE SEQUENCE</scope>
    <source>
        <strain evidence="5">JCM 4386</strain>
    </source>
</reference>
<evidence type="ECO:0000313" key="5">
    <source>
        <dbReference type="EMBL" id="GGS05694.1"/>
    </source>
</evidence>
<dbReference type="AlphaFoldDB" id="A0A918FZU8"/>
<name>A0A918FZU8_9ACTN</name>
<protein>
    <submittedName>
        <fullName evidence="5">FAD-dependent oxidoreductase</fullName>
    </submittedName>
</protein>
<comment type="cofactor">
    <cofactor evidence="1">
        <name>FAD</name>
        <dbReference type="ChEBI" id="CHEBI:57692"/>
    </cofactor>
</comment>
<dbReference type="SUPFAM" id="SSF51905">
    <property type="entry name" value="FAD/NAD(P)-binding domain"/>
    <property type="match status" value="1"/>
</dbReference>
<evidence type="ECO:0000313" key="6">
    <source>
        <dbReference type="Proteomes" id="UP000606194"/>
    </source>
</evidence>
<evidence type="ECO:0000256" key="3">
    <source>
        <dbReference type="ARBA" id="ARBA00022827"/>
    </source>
</evidence>
<keyword evidence="3" id="KW-0274">FAD</keyword>
<dbReference type="PANTHER" id="PTHR43004:SF19">
    <property type="entry name" value="BINDING MONOOXYGENASE, PUTATIVE (JCVI)-RELATED"/>
    <property type="match status" value="1"/>
</dbReference>
<proteinExistence type="predicted"/>
<dbReference type="RefSeq" id="WP_190151610.1">
    <property type="nucleotide sequence ID" value="NZ_BMTL01000022.1"/>
</dbReference>
<organism evidence="5 6">
    <name type="scientific">Streptomyces humidus</name>
    <dbReference type="NCBI Taxonomy" id="52259"/>
    <lineage>
        <taxon>Bacteria</taxon>
        <taxon>Bacillati</taxon>
        <taxon>Actinomycetota</taxon>
        <taxon>Actinomycetes</taxon>
        <taxon>Kitasatosporales</taxon>
        <taxon>Streptomycetaceae</taxon>
        <taxon>Streptomyces</taxon>
    </lineage>
</organism>
<keyword evidence="6" id="KW-1185">Reference proteome</keyword>
<dbReference type="PRINTS" id="PR00420">
    <property type="entry name" value="RNGMNOXGNASE"/>
</dbReference>
<dbReference type="GO" id="GO:0016709">
    <property type="term" value="F:oxidoreductase activity, acting on paired donors, with incorporation or reduction of molecular oxygen, NAD(P)H as one donor, and incorporation of one atom of oxygen"/>
    <property type="evidence" value="ECO:0007669"/>
    <property type="project" value="UniProtKB-ARBA"/>
</dbReference>
<reference evidence="5" key="1">
    <citation type="journal article" date="2014" name="Int. J. Syst. Evol. Microbiol.">
        <title>Complete genome sequence of Corynebacterium casei LMG S-19264T (=DSM 44701T), isolated from a smear-ripened cheese.</title>
        <authorList>
            <consortium name="US DOE Joint Genome Institute (JGI-PGF)"/>
            <person name="Walter F."/>
            <person name="Albersmeier A."/>
            <person name="Kalinowski J."/>
            <person name="Ruckert C."/>
        </authorList>
    </citation>
    <scope>NUCLEOTIDE SEQUENCE</scope>
    <source>
        <strain evidence="5">JCM 4386</strain>
    </source>
</reference>
<dbReference type="Gene3D" id="3.40.30.120">
    <property type="match status" value="1"/>
</dbReference>
<evidence type="ECO:0000256" key="2">
    <source>
        <dbReference type="ARBA" id="ARBA00022630"/>
    </source>
</evidence>
<dbReference type="EMBL" id="BMTL01000022">
    <property type="protein sequence ID" value="GGS05694.1"/>
    <property type="molecule type" value="Genomic_DNA"/>
</dbReference>
<dbReference type="GO" id="GO:0071949">
    <property type="term" value="F:FAD binding"/>
    <property type="evidence" value="ECO:0007669"/>
    <property type="project" value="InterPro"/>
</dbReference>
<dbReference type="InterPro" id="IPR050641">
    <property type="entry name" value="RIFMO-like"/>
</dbReference>
<dbReference type="Pfam" id="PF21274">
    <property type="entry name" value="Rng_hyd_C"/>
    <property type="match status" value="1"/>
</dbReference>
<dbReference type="InterPro" id="IPR002938">
    <property type="entry name" value="FAD-bd"/>
</dbReference>
<gene>
    <name evidence="5" type="ORF">GCM10010269_50750</name>
</gene>
<sequence>MGTDVVVVGAGPVGLMTACELALTGARVTVLERGTAPADDSRAQVLHGRTIPTLDRRGLLDRFLAAERELNGGAGLSHDKRALPRGHFAGITGLDFPAPGDGLPGALFVPQAVTARILGERAAELGVRVRRGAEVAGVDQDAEGVTVRMSDGSRARGAFVVGCDGARSVVRRTAGIGFRGTDAIASTTAGEVFLGDPANAPAGWHRTRRGCTVISVHPGEGRSRVVAIEFTGPPGDRDTPVTLEELTATVARIHGRDVPMSGLAAGARYGDAALLADVYRRGRVLLAGDAAHIHYPVGGQGLNIGLQDAVNLGWKLAARVTGRACDALLDTYESERRPVADAVLTHARAQLALLAPEPRVDALRAMFHDLIGFGEVNRYLAEKISAADVRYATGAADPHPSAGGWAPEAVLTVGDKKRRLAELLHPGRPVLLCLDGGATGGALPGGRCDVVTATCPELAGLTHLLIRPDGYVAWAAAVGHSAERTRSERDAALARLAGA</sequence>
<dbReference type="PANTHER" id="PTHR43004">
    <property type="entry name" value="TRK SYSTEM POTASSIUM UPTAKE PROTEIN"/>
    <property type="match status" value="1"/>
</dbReference>
<feature type="domain" description="FAD-binding" evidence="4">
    <location>
        <begin position="3"/>
        <end position="345"/>
    </location>
</feature>
<evidence type="ECO:0000256" key="1">
    <source>
        <dbReference type="ARBA" id="ARBA00001974"/>
    </source>
</evidence>
<comment type="caution">
    <text evidence="5">The sequence shown here is derived from an EMBL/GenBank/DDBJ whole genome shotgun (WGS) entry which is preliminary data.</text>
</comment>
<dbReference type="Pfam" id="PF01494">
    <property type="entry name" value="FAD_binding_3"/>
    <property type="match status" value="1"/>
</dbReference>
<dbReference type="Proteomes" id="UP000606194">
    <property type="component" value="Unassembled WGS sequence"/>
</dbReference>
<keyword evidence="2" id="KW-0285">Flavoprotein</keyword>
<accession>A0A918FZU8</accession>